<dbReference type="GO" id="GO:0005524">
    <property type="term" value="F:ATP binding"/>
    <property type="evidence" value="ECO:0007669"/>
    <property type="project" value="UniProtKB-KW"/>
</dbReference>
<dbReference type="SMART" id="SM00382">
    <property type="entry name" value="AAA"/>
    <property type="match status" value="1"/>
</dbReference>
<dbReference type="PANTHER" id="PTHR42939:SF1">
    <property type="entry name" value="ABC TRANSPORTER ATP-BINDING PROTEIN ALBC-RELATED"/>
    <property type="match status" value="1"/>
</dbReference>
<feature type="domain" description="ABC transporter" evidence="4">
    <location>
        <begin position="2"/>
        <end position="235"/>
    </location>
</feature>
<gene>
    <name evidence="5" type="ORF">A9Q84_21380</name>
</gene>
<evidence type="ECO:0000256" key="3">
    <source>
        <dbReference type="ARBA" id="ARBA00022840"/>
    </source>
</evidence>
<proteinExistence type="predicted"/>
<keyword evidence="1" id="KW-0813">Transport</keyword>
<comment type="caution">
    <text evidence="5">The sequence shown here is derived from an EMBL/GenBank/DDBJ whole genome shotgun (WGS) entry which is preliminary data.</text>
</comment>
<dbReference type="SUPFAM" id="SSF52540">
    <property type="entry name" value="P-loop containing nucleoside triphosphate hydrolases"/>
    <property type="match status" value="1"/>
</dbReference>
<keyword evidence="3" id="KW-0067">ATP-binding</keyword>
<dbReference type="CDD" id="cd03230">
    <property type="entry name" value="ABC_DR_subfamily_A"/>
    <property type="match status" value="1"/>
</dbReference>
<organism evidence="5 6">
    <name type="scientific">Halobacteriovorax marinus</name>
    <dbReference type="NCBI Taxonomy" id="97084"/>
    <lineage>
        <taxon>Bacteria</taxon>
        <taxon>Pseudomonadati</taxon>
        <taxon>Bdellovibrionota</taxon>
        <taxon>Bacteriovoracia</taxon>
        <taxon>Bacteriovoracales</taxon>
        <taxon>Halobacteriovoraceae</taxon>
        <taxon>Halobacteriovorax</taxon>
    </lineage>
</organism>
<dbReference type="InterPro" id="IPR003439">
    <property type="entry name" value="ABC_transporter-like_ATP-bd"/>
</dbReference>
<evidence type="ECO:0000313" key="5">
    <source>
        <dbReference type="EMBL" id="OUR93058.1"/>
    </source>
</evidence>
<evidence type="ECO:0000256" key="2">
    <source>
        <dbReference type="ARBA" id="ARBA00022741"/>
    </source>
</evidence>
<dbReference type="Pfam" id="PF00005">
    <property type="entry name" value="ABC_tran"/>
    <property type="match status" value="1"/>
</dbReference>
<dbReference type="PROSITE" id="PS50893">
    <property type="entry name" value="ABC_TRANSPORTER_2"/>
    <property type="match status" value="1"/>
</dbReference>
<sequence length="300" mass="33857">MFEVKDLKKNYKTDFWTKPVEVLKGISFKVGRGEIVGFLGANGAGKTTTIKMMMGFTSVEQGSISFFEQSKFKKEAHRIGYLPERPYFYPHLTGMEMVRYMGSLCNLSPDQISQGIDKYAKRLRIDHALSRKINGYSKGMLQRLGVLCTILHDPDLIILDEPLSGLDPRGRKDIKDLLVELNNEGKTIFFSSHIVSDVEEVCEKVVVLDFGEIVYQGDIDELIQSKTDAIYLAITNSKSNKLQDLARIISEKDAMVTYSIDSHKKNEFIKIAISEGIEIMALHKDTPTLEEIVYKTGGEI</sequence>
<evidence type="ECO:0000256" key="1">
    <source>
        <dbReference type="ARBA" id="ARBA00022448"/>
    </source>
</evidence>
<dbReference type="InterPro" id="IPR051782">
    <property type="entry name" value="ABC_Transporter_VariousFunc"/>
</dbReference>
<evidence type="ECO:0000313" key="6">
    <source>
        <dbReference type="Proteomes" id="UP000196531"/>
    </source>
</evidence>
<protein>
    <recommendedName>
        <fullName evidence="4">ABC transporter domain-containing protein</fullName>
    </recommendedName>
</protein>
<dbReference type="Proteomes" id="UP000196531">
    <property type="component" value="Unassembled WGS sequence"/>
</dbReference>
<dbReference type="InterPro" id="IPR027417">
    <property type="entry name" value="P-loop_NTPase"/>
</dbReference>
<dbReference type="AlphaFoldDB" id="A0A1Y5F1M9"/>
<dbReference type="PROSITE" id="PS00211">
    <property type="entry name" value="ABC_TRANSPORTER_1"/>
    <property type="match status" value="1"/>
</dbReference>
<evidence type="ECO:0000259" key="4">
    <source>
        <dbReference type="PROSITE" id="PS50893"/>
    </source>
</evidence>
<dbReference type="InterPro" id="IPR003593">
    <property type="entry name" value="AAA+_ATPase"/>
</dbReference>
<dbReference type="InterPro" id="IPR017871">
    <property type="entry name" value="ABC_transporter-like_CS"/>
</dbReference>
<dbReference type="Gene3D" id="3.40.50.300">
    <property type="entry name" value="P-loop containing nucleotide triphosphate hydrolases"/>
    <property type="match status" value="1"/>
</dbReference>
<accession>A0A1Y5F1M9</accession>
<dbReference type="PANTHER" id="PTHR42939">
    <property type="entry name" value="ABC TRANSPORTER ATP-BINDING PROTEIN ALBC-RELATED"/>
    <property type="match status" value="1"/>
</dbReference>
<dbReference type="GO" id="GO:0016887">
    <property type="term" value="F:ATP hydrolysis activity"/>
    <property type="evidence" value="ECO:0007669"/>
    <property type="project" value="InterPro"/>
</dbReference>
<name>A0A1Y5F1M9_9BACT</name>
<keyword evidence="2" id="KW-0547">Nucleotide-binding</keyword>
<reference evidence="6" key="1">
    <citation type="journal article" date="2017" name="Proc. Natl. Acad. Sci. U.S.A.">
        <title>Simulation of Deepwater Horizon oil plume reveals substrate specialization within a complex community of hydrocarbon-degraders.</title>
        <authorList>
            <person name="Hu P."/>
            <person name="Dubinsky E.A."/>
            <person name="Probst A.J."/>
            <person name="Wang J."/>
            <person name="Sieber C.M.K."/>
            <person name="Tom L.M."/>
            <person name="Gardinali P."/>
            <person name="Banfield J.F."/>
            <person name="Atlas R.M."/>
            <person name="Andersen G.L."/>
        </authorList>
    </citation>
    <scope>NUCLEOTIDE SEQUENCE [LARGE SCALE GENOMIC DNA]</scope>
</reference>
<dbReference type="EMBL" id="MAAO01000016">
    <property type="protein sequence ID" value="OUR93058.1"/>
    <property type="molecule type" value="Genomic_DNA"/>
</dbReference>